<keyword evidence="9" id="KW-0378">Hydrolase</keyword>
<accession>A0A094ZW14</accession>
<evidence type="ECO:0000256" key="12">
    <source>
        <dbReference type="ARBA" id="ARBA00032901"/>
    </source>
</evidence>
<dbReference type="SUPFAM" id="SSF52833">
    <property type="entry name" value="Thioredoxin-like"/>
    <property type="match status" value="1"/>
</dbReference>
<dbReference type="InterPro" id="IPR002931">
    <property type="entry name" value="Transglutaminase-like"/>
</dbReference>
<feature type="domain" description="Thioredoxin" evidence="13">
    <location>
        <begin position="1"/>
        <end position="128"/>
    </location>
</feature>
<evidence type="ECO:0000256" key="5">
    <source>
        <dbReference type="ARBA" id="ARBA00012158"/>
    </source>
</evidence>
<dbReference type="Gene3D" id="3.40.30.10">
    <property type="entry name" value="Glutaredoxin"/>
    <property type="match status" value="1"/>
</dbReference>
<keyword evidence="10" id="KW-0862">Zinc</keyword>
<dbReference type="PROSITE" id="PS51352">
    <property type="entry name" value="THIOREDOXIN_2"/>
    <property type="match status" value="1"/>
</dbReference>
<dbReference type="InterPro" id="IPR006588">
    <property type="entry name" value="Peptide_N_glycanase_PAW_dom"/>
</dbReference>
<evidence type="ECO:0000256" key="2">
    <source>
        <dbReference type="ARBA" id="ARBA00001947"/>
    </source>
</evidence>
<sequence>MRVVESVFEFGKTLKKCSETEKILVVDFYADWCGPCCRIAPQFEALSSEFRQGNFVFVKVNTDRCSELSRQEGISVLPTFKLYHDGKCIETIVGSNVGRLRQVLNEFSLDNSIIQLKLNKNHLERLRAFGCLHKICDRILSYPQEDKFRRIGLASSDFIETLLVVPGCMDFLFSAGFQEADDAFALPATFDVGHLKKLFIQLRSCLPVSSVTVNQDNLDLRSSEISFVNRLLQYRSFVVNYMDLELQTRARELIPTEQLLLSASQNNSCSIDDVEPRDFLRELLIWFKSEFFKWADDFVCKTCGGKMAAFSNDQPQLDEMSDGGANVVEIYQCKTNKTHPLYRFPRYNNPRKLLETRLGRCGEWANCFTLFLVSAERHTNQPWFDACRLIMDWTDHVWCEVWLKDKHNDKKLWVHCDPCEVQLDKPLLYESGWNKKINYIMAYTVPPRSLYQKLDNTTKLVTVDIQDVTWRYTQKFSEVQSRRNMIRESVLAYKLADIHTNAIRNWSLNNNPADFDQKPYCWDSVIDELVSFLHPSKCNDQLPGRQTGSLEWRQARGELGQTSLSVEPLLKGSKCIITPSNSELQSGIFHLRYNSALNIYQRPYYSNVSNNNNDNNNNAKTDTDIVLKFQCSTNSPKANNQESTKLIENARKTGLYGWQSVVYQWRNIFRKVELDWHMVYLAREEDSKPSEDGIIIWILDLRNTNYRVGKVSIFTNMVCHSTDCHARFVLCSGDYPVNSSNSGQEENKIQQSVPNLCLCLQPGSASLFNSESMIGSDFLTLKARLWNDDESTGKSSSVAWQQAQLFRQKDNDYDTWSLEWKVELVKINKTVN</sequence>
<comment type="function">
    <text evidence="11">Specifically deglycosylates the denatured form of N-linked glycoproteins in the cytoplasm and assists their proteasome-mediated degradation. Cleaves the beta-aspartyl-glucosamine (GlcNAc) of the glycan and the amide side chain of Asn, converting Asn to Asp. Prefers proteins containing high-mannose over those bearing complex type oligosaccharides. Can recognize misfolded proteins in the endoplasmic reticulum that are exported to the cytosol to be destroyed and deglycosylate them, while it has no activity toward native proteins. Deglycosylation is a prerequisite for subsequent proteasome-mediated degradation of some, but not all, misfolded glycoproteins.</text>
</comment>
<dbReference type="Pfam" id="PF01841">
    <property type="entry name" value="Transglut_core"/>
    <property type="match status" value="1"/>
</dbReference>
<dbReference type="GO" id="GO:0000224">
    <property type="term" value="F:peptide-N4-(N-acetyl-beta-glucosaminyl)asparagine amidase activity"/>
    <property type="evidence" value="ECO:0007669"/>
    <property type="project" value="UniProtKB-EC"/>
</dbReference>
<evidence type="ECO:0000256" key="6">
    <source>
        <dbReference type="ARBA" id="ARBA00018546"/>
    </source>
</evidence>
<dbReference type="Gene3D" id="3.10.620.30">
    <property type="match status" value="1"/>
</dbReference>
<dbReference type="Pfam" id="PF09409">
    <property type="entry name" value="PUB"/>
    <property type="match status" value="1"/>
</dbReference>
<dbReference type="Pfam" id="PF04721">
    <property type="entry name" value="PAW"/>
    <property type="match status" value="2"/>
</dbReference>
<evidence type="ECO:0000256" key="4">
    <source>
        <dbReference type="ARBA" id="ARBA00009390"/>
    </source>
</evidence>
<evidence type="ECO:0000313" key="14">
    <source>
        <dbReference type="EMBL" id="KAH9579331.1"/>
    </source>
</evidence>
<reference evidence="14" key="3">
    <citation type="submission" date="2021-06" db="EMBL/GenBank/DDBJ databases">
        <title>Chromosome-level genome assembly for S. haematobium.</title>
        <authorList>
            <person name="Stroehlein A.J."/>
        </authorList>
    </citation>
    <scope>NUCLEOTIDE SEQUENCE</scope>
</reference>
<dbReference type="SUPFAM" id="SSF49785">
    <property type="entry name" value="Galactose-binding domain-like"/>
    <property type="match status" value="1"/>
</dbReference>
<dbReference type="InterPro" id="IPR018997">
    <property type="entry name" value="PUB_domain"/>
</dbReference>
<dbReference type="Gene3D" id="2.20.25.10">
    <property type="match status" value="1"/>
</dbReference>
<dbReference type="SMART" id="SM00580">
    <property type="entry name" value="PUG"/>
    <property type="match status" value="1"/>
</dbReference>
<dbReference type="InterPro" id="IPR008979">
    <property type="entry name" value="Galactose-bd-like_sf"/>
</dbReference>
<comment type="subcellular location">
    <subcellularLocation>
        <location evidence="3">Cytoplasm</location>
    </subcellularLocation>
</comment>
<dbReference type="AlphaFoldDB" id="A0A094ZW14"/>
<dbReference type="SUPFAM" id="SSF143503">
    <property type="entry name" value="PUG domain-like"/>
    <property type="match status" value="1"/>
</dbReference>
<dbReference type="GO" id="GO:0005634">
    <property type="term" value="C:nucleus"/>
    <property type="evidence" value="ECO:0007669"/>
    <property type="project" value="TreeGrafter"/>
</dbReference>
<evidence type="ECO:0000259" key="13">
    <source>
        <dbReference type="PROSITE" id="PS51352"/>
    </source>
</evidence>
<dbReference type="Pfam" id="PF00085">
    <property type="entry name" value="Thioredoxin"/>
    <property type="match status" value="1"/>
</dbReference>
<evidence type="ECO:0000256" key="10">
    <source>
        <dbReference type="ARBA" id="ARBA00022833"/>
    </source>
</evidence>
<dbReference type="InterPro" id="IPR013766">
    <property type="entry name" value="Thioredoxin_domain"/>
</dbReference>
<dbReference type="InterPro" id="IPR038680">
    <property type="entry name" value="PAW_sf"/>
</dbReference>
<dbReference type="OrthoDB" id="409136at2759"/>
<evidence type="ECO:0000256" key="8">
    <source>
        <dbReference type="ARBA" id="ARBA00022723"/>
    </source>
</evidence>
<reference evidence="14" key="2">
    <citation type="journal article" date="2019" name="Gigascience">
        <title>High-quality Schistosoma haematobium genome achieved by single-molecule and long-range sequencing.</title>
        <authorList>
            <person name="Stroehlein A.J."/>
            <person name="Korhonen P.K."/>
            <person name="Chong T.M."/>
            <person name="Lim Y.L."/>
            <person name="Chan K.G."/>
            <person name="Webster B."/>
            <person name="Rollinson D."/>
            <person name="Brindley P.J."/>
            <person name="Gasser R.B."/>
            <person name="Young N.D."/>
        </authorList>
    </citation>
    <scope>NUCLEOTIDE SEQUENCE</scope>
</reference>
<keyword evidence="8" id="KW-0479">Metal-binding</keyword>
<dbReference type="GO" id="GO:0005829">
    <property type="term" value="C:cytosol"/>
    <property type="evidence" value="ECO:0007669"/>
    <property type="project" value="TreeGrafter"/>
</dbReference>
<reference evidence="14" key="4">
    <citation type="journal article" date="2022" name="PLoS Pathog.">
        <title>Chromosome-level genome of Schistosoma haematobium underpins genome-wide explorations of molecular variation.</title>
        <authorList>
            <person name="Stroehlein A.J."/>
            <person name="Korhonen P.K."/>
            <person name="Lee V.V."/>
            <person name="Ralph S.A."/>
            <person name="Mentink-Kane M."/>
            <person name="You H."/>
            <person name="McManus D.P."/>
            <person name="Tchuente L.T."/>
            <person name="Stothard J.R."/>
            <person name="Kaur P."/>
            <person name="Dudchenko O."/>
            <person name="Aiden E.L."/>
            <person name="Yang B."/>
            <person name="Yang H."/>
            <person name="Emery A.M."/>
            <person name="Webster B.L."/>
            <person name="Brindley P.J."/>
            <person name="Rollinson D."/>
            <person name="Chang B.C.H."/>
            <person name="Gasser R.B."/>
            <person name="Young N.D."/>
        </authorList>
    </citation>
    <scope>NUCLEOTIDE SEQUENCE</scope>
</reference>
<dbReference type="GO" id="GO:0006516">
    <property type="term" value="P:glycoprotein catabolic process"/>
    <property type="evidence" value="ECO:0007669"/>
    <property type="project" value="InterPro"/>
</dbReference>
<dbReference type="CDD" id="cd09212">
    <property type="entry name" value="PUB"/>
    <property type="match status" value="1"/>
</dbReference>
<gene>
    <name evidence="14" type="primary">NGLY1_1</name>
    <name evidence="14" type="ORF">MS3_00009515</name>
    <name evidence="15" type="ORF">MS3_07508</name>
</gene>
<dbReference type="EMBL" id="AMPZ03000008">
    <property type="protein sequence ID" value="KAH9579331.1"/>
    <property type="molecule type" value="Genomic_DNA"/>
</dbReference>
<organism evidence="15">
    <name type="scientific">Schistosoma haematobium</name>
    <name type="common">Blood fluke</name>
    <dbReference type="NCBI Taxonomy" id="6185"/>
    <lineage>
        <taxon>Eukaryota</taxon>
        <taxon>Metazoa</taxon>
        <taxon>Spiralia</taxon>
        <taxon>Lophotrochozoa</taxon>
        <taxon>Platyhelminthes</taxon>
        <taxon>Trematoda</taxon>
        <taxon>Digenea</taxon>
        <taxon>Strigeidida</taxon>
        <taxon>Schistosomatoidea</taxon>
        <taxon>Schistosomatidae</taxon>
        <taxon>Schistosoma</taxon>
    </lineage>
</organism>
<dbReference type="InterPro" id="IPR017937">
    <property type="entry name" value="Thioredoxin_CS"/>
</dbReference>
<dbReference type="EC" id="3.5.1.52" evidence="5"/>
<dbReference type="KEGG" id="shx:MS3_00009515"/>
<dbReference type="InterPro" id="IPR050883">
    <property type="entry name" value="PNGase"/>
</dbReference>
<dbReference type="PANTHER" id="PTHR12143:SF19">
    <property type="entry name" value="PEPTIDE-N(4)-(N-ACETYL-BETA-GLUCOSAMINYL)ASPARAGINE AMIDASE"/>
    <property type="match status" value="1"/>
</dbReference>
<dbReference type="PROSITE" id="PS00194">
    <property type="entry name" value="THIOREDOXIN_1"/>
    <property type="match status" value="1"/>
</dbReference>
<dbReference type="STRING" id="6185.A0A094ZW14"/>
<dbReference type="SUPFAM" id="SSF54001">
    <property type="entry name" value="Cysteine proteinases"/>
    <property type="match status" value="1"/>
</dbReference>
<dbReference type="Gene3D" id="1.20.58.2190">
    <property type="match status" value="1"/>
</dbReference>
<name>A0A094ZW14_SCHHA</name>
<evidence type="ECO:0000313" key="15">
    <source>
        <dbReference type="EMBL" id="KGB39095.1"/>
    </source>
</evidence>
<dbReference type="RefSeq" id="XP_012798855.1">
    <property type="nucleotide sequence ID" value="XM_012943401.2"/>
</dbReference>
<protein>
    <recommendedName>
        <fullName evidence="6">Peptide-N(4)-(N-acetyl-beta-glucosaminyl)asparagine amidase</fullName>
        <ecNumber evidence="5">3.5.1.52</ecNumber>
    </recommendedName>
    <alternativeName>
        <fullName evidence="12">Peptide:N-glycanase</fullName>
    </alternativeName>
</protein>
<dbReference type="Proteomes" id="UP000471633">
    <property type="component" value="Unassembled WGS sequence"/>
</dbReference>
<evidence type="ECO:0000256" key="9">
    <source>
        <dbReference type="ARBA" id="ARBA00022801"/>
    </source>
</evidence>
<dbReference type="EMBL" id="KL251132">
    <property type="protein sequence ID" value="KGB39095.1"/>
    <property type="molecule type" value="Genomic_DNA"/>
</dbReference>
<dbReference type="Gene3D" id="2.60.120.1020">
    <property type="entry name" value="Peptide N glycanase, PAW domain"/>
    <property type="match status" value="1"/>
</dbReference>
<dbReference type="InterPro" id="IPR038765">
    <property type="entry name" value="Papain-like_cys_pep_sf"/>
</dbReference>
<dbReference type="GO" id="GO:0046872">
    <property type="term" value="F:metal ion binding"/>
    <property type="evidence" value="ECO:0007669"/>
    <property type="project" value="UniProtKB-KW"/>
</dbReference>
<keyword evidence="16" id="KW-1185">Reference proteome</keyword>
<evidence type="ECO:0000256" key="3">
    <source>
        <dbReference type="ARBA" id="ARBA00004496"/>
    </source>
</evidence>
<comment type="catalytic activity">
    <reaction evidence="1">
        <text>Hydrolysis of an N(4)-(acetyl-beta-D-glucosaminyl)asparagine residue in which the glucosamine residue may be further glycosylated, to yield a (substituted) N-acetyl-beta-D-glucosaminylamine and a peptide containing an aspartate residue.</text>
        <dbReference type="EC" id="3.5.1.52"/>
    </reaction>
</comment>
<proteinExistence type="inferred from homology"/>
<evidence type="ECO:0000256" key="1">
    <source>
        <dbReference type="ARBA" id="ARBA00001650"/>
    </source>
</evidence>
<keyword evidence="7" id="KW-0963">Cytoplasm</keyword>
<dbReference type="InterPro" id="IPR036339">
    <property type="entry name" value="PUB-like_dom_sf"/>
</dbReference>
<dbReference type="CTD" id="24594819"/>
<dbReference type="GeneID" id="24594819"/>
<comment type="similarity">
    <text evidence="4">Belongs to the transglutaminase-like superfamily. PNGase family.</text>
</comment>
<reference evidence="15" key="1">
    <citation type="journal article" date="2012" name="Nat. Genet.">
        <title>Whole-genome sequence of Schistosoma haematobium.</title>
        <authorList>
            <person name="Young N.D."/>
            <person name="Jex A.R."/>
            <person name="Li B."/>
            <person name="Liu S."/>
            <person name="Yang L."/>
            <person name="Xiong Z."/>
            <person name="Li Y."/>
            <person name="Cantacessi C."/>
            <person name="Hall R.S."/>
            <person name="Xu X."/>
            <person name="Chen F."/>
            <person name="Wu X."/>
            <person name="Zerlotini A."/>
            <person name="Oliveira G."/>
            <person name="Hofmann A."/>
            <person name="Zhang G."/>
            <person name="Fang X."/>
            <person name="Kang Y."/>
            <person name="Campbell B.E."/>
            <person name="Loukas A."/>
            <person name="Ranganathan S."/>
            <person name="Rollinson D."/>
            <person name="Rinaldi G."/>
            <person name="Brindley P.J."/>
            <person name="Yang H."/>
            <person name="Wang J."/>
            <person name="Wang J."/>
            <person name="Gasser R.B."/>
        </authorList>
    </citation>
    <scope>NUCLEOTIDE SEQUENCE [LARGE SCALE GENOMIC DNA]</scope>
</reference>
<dbReference type="CDD" id="cd02947">
    <property type="entry name" value="TRX_family"/>
    <property type="match status" value="1"/>
</dbReference>
<evidence type="ECO:0000256" key="11">
    <source>
        <dbReference type="ARBA" id="ARBA00024870"/>
    </source>
</evidence>
<comment type="cofactor">
    <cofactor evidence="2">
        <name>Zn(2+)</name>
        <dbReference type="ChEBI" id="CHEBI:29105"/>
    </cofactor>
</comment>
<evidence type="ECO:0000313" key="16">
    <source>
        <dbReference type="Proteomes" id="UP000471633"/>
    </source>
</evidence>
<dbReference type="PANTHER" id="PTHR12143">
    <property type="entry name" value="PEPTIDE N-GLYCANASE PNGASE -RELATED"/>
    <property type="match status" value="1"/>
</dbReference>
<dbReference type="InterPro" id="IPR036249">
    <property type="entry name" value="Thioredoxin-like_sf"/>
</dbReference>
<evidence type="ECO:0000256" key="7">
    <source>
        <dbReference type="ARBA" id="ARBA00022490"/>
    </source>
</evidence>